<protein>
    <submittedName>
        <fullName evidence="4">Uncharacterized protein LOC120274666</fullName>
    </submittedName>
</protein>
<accession>A0AB40CFN8</accession>
<evidence type="ECO:0000313" key="4">
    <source>
        <dbReference type="RefSeq" id="XP_039137129.1"/>
    </source>
</evidence>
<organism evidence="3 4">
    <name type="scientific">Dioscorea cayennensis subsp. rotundata</name>
    <name type="common">White Guinea yam</name>
    <name type="synonym">Dioscorea rotundata</name>
    <dbReference type="NCBI Taxonomy" id="55577"/>
    <lineage>
        <taxon>Eukaryota</taxon>
        <taxon>Viridiplantae</taxon>
        <taxon>Streptophyta</taxon>
        <taxon>Embryophyta</taxon>
        <taxon>Tracheophyta</taxon>
        <taxon>Spermatophyta</taxon>
        <taxon>Magnoliopsida</taxon>
        <taxon>Liliopsida</taxon>
        <taxon>Dioscoreales</taxon>
        <taxon>Dioscoreaceae</taxon>
        <taxon>Dioscorea</taxon>
    </lineage>
</organism>
<dbReference type="SUPFAM" id="SSF53098">
    <property type="entry name" value="Ribonuclease H-like"/>
    <property type="match status" value="1"/>
</dbReference>
<proteinExistence type="predicted"/>
<dbReference type="GeneID" id="120274666"/>
<feature type="domain" description="HAT C-terminal dimerisation" evidence="2">
    <location>
        <begin position="201"/>
        <end position="278"/>
    </location>
</feature>
<dbReference type="AlphaFoldDB" id="A0AB40CFN8"/>
<sequence length="388" mass="44821">MGDGWSDQRQRTLINFLVYCPNGISFIKSVDASDIVKDATNLMNLFSEIVEWVGPSNVVHFVTDNASNYVAADCLLMVKIVAPIIKLLHVVDADEKPSLGYVYEGMIRIRKGIMSIFRDKQRLHDPYIKIVNERWDKHFQCNIYAAAYFLNPTFLYDESTFVETLKVMQGLLDLLEQRSICSNSAKAMKKIKIYRDRLGSFSSESALPASKNMQPDEWWKLFGHSAPYLQKVAIRLRSQIASSSGCERNWSLFERIHTKRRNKWEHQRLNDLEYVTYNLRLRQKHQHTKRSYDPVGYDCTDNTDFWAAENECPPELDYEKIMDDNVYGDDAIPIFDDHHGQDDVDIQEEVNLQDFGDVGGDVVGHASFDQRFDGNDDINLSFNPSSWT</sequence>
<dbReference type="RefSeq" id="XP_039137129.1">
    <property type="nucleotide sequence ID" value="XM_039281195.1"/>
</dbReference>
<dbReference type="PANTHER" id="PTHR32166">
    <property type="entry name" value="OSJNBA0013A04.12 PROTEIN"/>
    <property type="match status" value="1"/>
</dbReference>
<keyword evidence="3" id="KW-1185">Reference proteome</keyword>
<dbReference type="Pfam" id="PF05699">
    <property type="entry name" value="Dimer_Tnp_hAT"/>
    <property type="match status" value="1"/>
</dbReference>
<feature type="domain" description="DUF659" evidence="1">
    <location>
        <begin position="2"/>
        <end position="79"/>
    </location>
</feature>
<dbReference type="InterPro" id="IPR007021">
    <property type="entry name" value="DUF659"/>
</dbReference>
<name>A0AB40CFN8_DIOCR</name>
<dbReference type="Proteomes" id="UP001515500">
    <property type="component" value="Chromosome 13"/>
</dbReference>
<gene>
    <name evidence="4" type="primary">LOC120274666</name>
</gene>
<evidence type="ECO:0000313" key="3">
    <source>
        <dbReference type="Proteomes" id="UP001515500"/>
    </source>
</evidence>
<evidence type="ECO:0000259" key="2">
    <source>
        <dbReference type="Pfam" id="PF05699"/>
    </source>
</evidence>
<dbReference type="Pfam" id="PF04937">
    <property type="entry name" value="DUF659"/>
    <property type="match status" value="1"/>
</dbReference>
<dbReference type="InterPro" id="IPR008906">
    <property type="entry name" value="HATC_C_dom"/>
</dbReference>
<reference evidence="4" key="1">
    <citation type="submission" date="2025-08" db="UniProtKB">
        <authorList>
            <consortium name="RefSeq"/>
        </authorList>
    </citation>
    <scope>IDENTIFICATION</scope>
</reference>
<dbReference type="PANTHER" id="PTHR32166:SF121">
    <property type="entry name" value="DUF659 DOMAIN-CONTAINING PROTEIN"/>
    <property type="match status" value="1"/>
</dbReference>
<dbReference type="InterPro" id="IPR012337">
    <property type="entry name" value="RNaseH-like_sf"/>
</dbReference>
<dbReference type="GO" id="GO:0046983">
    <property type="term" value="F:protein dimerization activity"/>
    <property type="evidence" value="ECO:0007669"/>
    <property type="project" value="InterPro"/>
</dbReference>
<evidence type="ECO:0000259" key="1">
    <source>
        <dbReference type="Pfam" id="PF04937"/>
    </source>
</evidence>